<comment type="caution">
    <text evidence="10">The sequence shown here is derived from an EMBL/GenBank/DDBJ whole genome shotgun (WGS) entry which is preliminary data.</text>
</comment>
<evidence type="ECO:0000256" key="5">
    <source>
        <dbReference type="ARBA" id="ARBA00022842"/>
    </source>
</evidence>
<dbReference type="InterPro" id="IPR006073">
    <property type="entry name" value="GTP-bd"/>
</dbReference>
<dbReference type="GO" id="GO:0005737">
    <property type="term" value="C:cytoplasm"/>
    <property type="evidence" value="ECO:0007669"/>
    <property type="project" value="TreeGrafter"/>
</dbReference>
<dbReference type="PANTHER" id="PTHR23305">
    <property type="entry name" value="OBG GTPASE FAMILY"/>
    <property type="match status" value="1"/>
</dbReference>
<dbReference type="InterPro" id="IPR041706">
    <property type="entry name" value="YchF_N"/>
</dbReference>
<dbReference type="InterPro" id="IPR023192">
    <property type="entry name" value="TGS-like_dom_sf"/>
</dbReference>
<evidence type="ECO:0000256" key="1">
    <source>
        <dbReference type="ARBA" id="ARBA00001946"/>
    </source>
</evidence>
<dbReference type="CDD" id="cd01900">
    <property type="entry name" value="YchF"/>
    <property type="match status" value="1"/>
</dbReference>
<keyword evidence="11" id="KW-1185">Reference proteome</keyword>
<dbReference type="InterPro" id="IPR013029">
    <property type="entry name" value="YchF_C"/>
</dbReference>
<keyword evidence="7" id="KW-0175">Coiled coil</keyword>
<evidence type="ECO:0000259" key="8">
    <source>
        <dbReference type="PROSITE" id="PS51710"/>
    </source>
</evidence>
<dbReference type="CDD" id="cd04867">
    <property type="entry name" value="TGS_YchF_OLA1"/>
    <property type="match status" value="1"/>
</dbReference>
<keyword evidence="5" id="KW-0460">Magnesium</keyword>
<dbReference type="NCBIfam" id="TIGR00092">
    <property type="entry name" value="redox-regulated ATPase YchF"/>
    <property type="match status" value="1"/>
</dbReference>
<dbReference type="GO" id="GO:0046872">
    <property type="term" value="F:metal ion binding"/>
    <property type="evidence" value="ECO:0007669"/>
    <property type="project" value="UniProtKB-KW"/>
</dbReference>
<dbReference type="EMBL" id="WBXO01000002">
    <property type="protein sequence ID" value="KAB2953868.1"/>
    <property type="molecule type" value="Genomic_DNA"/>
</dbReference>
<dbReference type="GO" id="GO:0005524">
    <property type="term" value="F:ATP binding"/>
    <property type="evidence" value="ECO:0007669"/>
    <property type="project" value="UniProtKB-UniRule"/>
</dbReference>
<dbReference type="Gene3D" id="3.40.50.300">
    <property type="entry name" value="P-loop containing nucleotide triphosphate hydrolases"/>
    <property type="match status" value="1"/>
</dbReference>
<dbReference type="Gene3D" id="3.10.20.30">
    <property type="match status" value="1"/>
</dbReference>
<dbReference type="InterPro" id="IPR004095">
    <property type="entry name" value="TGS"/>
</dbReference>
<gene>
    <name evidence="6 10" type="primary">ychF</name>
    <name evidence="10" type="ORF">F9B85_04465</name>
</gene>
<keyword evidence="4 6" id="KW-0067">ATP-binding</keyword>
<dbReference type="Proteomes" id="UP000468766">
    <property type="component" value="Unassembled WGS sequence"/>
</dbReference>
<feature type="coiled-coil region" evidence="7">
    <location>
        <begin position="130"/>
        <end position="157"/>
    </location>
</feature>
<dbReference type="PROSITE" id="PS51880">
    <property type="entry name" value="TGS"/>
    <property type="match status" value="1"/>
</dbReference>
<proteinExistence type="inferred from homology"/>
<evidence type="ECO:0000256" key="2">
    <source>
        <dbReference type="ARBA" id="ARBA00022723"/>
    </source>
</evidence>
<dbReference type="InterPro" id="IPR012675">
    <property type="entry name" value="Beta-grasp_dom_sf"/>
</dbReference>
<dbReference type="AlphaFoldDB" id="A0A6I0F8Q9"/>
<evidence type="ECO:0000313" key="11">
    <source>
        <dbReference type="Proteomes" id="UP000468766"/>
    </source>
</evidence>
<dbReference type="InterPro" id="IPR027417">
    <property type="entry name" value="P-loop_NTPase"/>
</dbReference>
<comment type="function">
    <text evidence="6">ATPase that binds to both the 70S ribosome and the 50S ribosomal subunit in a nucleotide-independent manner.</text>
</comment>
<dbReference type="PROSITE" id="PS51710">
    <property type="entry name" value="G_OBG"/>
    <property type="match status" value="1"/>
</dbReference>
<comment type="cofactor">
    <cofactor evidence="1">
        <name>Mg(2+)</name>
        <dbReference type="ChEBI" id="CHEBI:18420"/>
    </cofactor>
</comment>
<evidence type="ECO:0000259" key="9">
    <source>
        <dbReference type="PROSITE" id="PS51880"/>
    </source>
</evidence>
<dbReference type="InterPro" id="IPR004396">
    <property type="entry name" value="ATPase_YchF/OLA1"/>
</dbReference>
<name>A0A6I0F8Q9_9FIRM</name>
<reference evidence="10 11" key="1">
    <citation type="submission" date="2019-10" db="EMBL/GenBank/DDBJ databases">
        <title>Whole-genome sequence of the extremophile Heliorestis acidaminivorans DSM 24790.</title>
        <authorList>
            <person name="Kyndt J.A."/>
            <person name="Meyer T.E."/>
        </authorList>
    </citation>
    <scope>NUCLEOTIDE SEQUENCE [LARGE SCALE GENOMIC DNA]</scope>
    <source>
        <strain evidence="10 11">DSM 24790</strain>
    </source>
</reference>
<dbReference type="FunFam" id="1.10.150.300:FF:000001">
    <property type="entry name" value="Ribosome-binding ATPase YchF"/>
    <property type="match status" value="1"/>
</dbReference>
<dbReference type="PIRSF" id="PIRSF006641">
    <property type="entry name" value="CHP00092"/>
    <property type="match status" value="1"/>
</dbReference>
<dbReference type="OrthoDB" id="9807318at2"/>
<sequence>MAVQAGIVGLPNVGKSTLFNAITKAGAEAANYPFCTIEPNVGIVEVPDPRLDKLTEMVKPQKVVPAVVRFVDIAGLVRGASKGEGLGNKFLSHIREVDAIVHVVRCFEDADVTHVDGKVSPSRDIDTIELELILSDLDAVERRMERARKQLKAQDKKVMAEVAVLQKLQALFEEEKPVRAGEWTNEEKEIIKGLFLLTSKPVLYVANVAENELNEPDNAMVQEVKARAEREGAYVVVICAKIEAEIAELTDQEERAMFLSELGLTESGLDRLVRQTYSLLGLITYFTAGVQEVRAWTIRNGMKAPQAAGVIHTDFERGFIRAEVTAYDDLMAVGSQLAAREKGLQRLEGKEYIVKDGDVVHFRFNV</sequence>
<feature type="binding site" evidence="6">
    <location>
        <begin position="12"/>
        <end position="17"/>
    </location>
    <ligand>
        <name>ATP</name>
        <dbReference type="ChEBI" id="CHEBI:30616"/>
    </ligand>
</feature>
<protein>
    <recommendedName>
        <fullName evidence="6">Ribosome-binding ATPase YchF</fullName>
    </recommendedName>
</protein>
<dbReference type="GO" id="GO:0016887">
    <property type="term" value="F:ATP hydrolysis activity"/>
    <property type="evidence" value="ECO:0007669"/>
    <property type="project" value="UniProtKB-UniRule"/>
</dbReference>
<accession>A0A6I0F8Q9</accession>
<dbReference type="PRINTS" id="PR00326">
    <property type="entry name" value="GTP1OBG"/>
</dbReference>
<feature type="domain" description="TGS" evidence="9">
    <location>
        <begin position="281"/>
        <end position="364"/>
    </location>
</feature>
<evidence type="ECO:0000256" key="6">
    <source>
        <dbReference type="HAMAP-Rule" id="MF_00944"/>
    </source>
</evidence>
<dbReference type="SUPFAM" id="SSF81271">
    <property type="entry name" value="TGS-like"/>
    <property type="match status" value="1"/>
</dbReference>
<evidence type="ECO:0000256" key="3">
    <source>
        <dbReference type="ARBA" id="ARBA00022741"/>
    </source>
</evidence>
<evidence type="ECO:0000256" key="7">
    <source>
        <dbReference type="SAM" id="Coils"/>
    </source>
</evidence>
<dbReference type="HAMAP" id="MF_00944">
    <property type="entry name" value="YchF_OLA1_ATPase"/>
    <property type="match status" value="1"/>
</dbReference>
<dbReference type="InterPro" id="IPR012676">
    <property type="entry name" value="TGS-like"/>
</dbReference>
<dbReference type="FunFam" id="3.10.20.30:FF:000001">
    <property type="entry name" value="Ribosome-binding ATPase YchF"/>
    <property type="match status" value="1"/>
</dbReference>
<dbReference type="Gene3D" id="1.10.150.300">
    <property type="entry name" value="TGS-like domain"/>
    <property type="match status" value="1"/>
</dbReference>
<dbReference type="GO" id="GO:0043023">
    <property type="term" value="F:ribosomal large subunit binding"/>
    <property type="evidence" value="ECO:0007669"/>
    <property type="project" value="UniProtKB-UniRule"/>
</dbReference>
<keyword evidence="3 6" id="KW-0547">Nucleotide-binding</keyword>
<dbReference type="InterPro" id="IPR031167">
    <property type="entry name" value="G_OBG"/>
</dbReference>
<organism evidence="10 11">
    <name type="scientific">Heliorestis acidaminivorans</name>
    <dbReference type="NCBI Taxonomy" id="553427"/>
    <lineage>
        <taxon>Bacteria</taxon>
        <taxon>Bacillati</taxon>
        <taxon>Bacillota</taxon>
        <taxon>Clostridia</taxon>
        <taxon>Eubacteriales</taxon>
        <taxon>Heliobacteriaceae</taxon>
        <taxon>Heliorestis</taxon>
    </lineage>
</organism>
<dbReference type="SUPFAM" id="SSF52540">
    <property type="entry name" value="P-loop containing nucleoside triphosphate hydrolases"/>
    <property type="match status" value="1"/>
</dbReference>
<dbReference type="Pfam" id="PF06071">
    <property type="entry name" value="YchF-GTPase_C"/>
    <property type="match status" value="1"/>
</dbReference>
<keyword evidence="2" id="KW-0479">Metal-binding</keyword>
<dbReference type="Pfam" id="PF01926">
    <property type="entry name" value="MMR_HSR1"/>
    <property type="match status" value="1"/>
</dbReference>
<comment type="similarity">
    <text evidence="6">Belongs to the TRAFAC class OBG-HflX-like GTPase superfamily. OBG GTPase family. YchF/OLA1 subfamily.</text>
</comment>
<dbReference type="PANTHER" id="PTHR23305:SF18">
    <property type="entry name" value="OBG-TYPE G DOMAIN-CONTAINING PROTEIN"/>
    <property type="match status" value="1"/>
</dbReference>
<evidence type="ECO:0000313" key="10">
    <source>
        <dbReference type="EMBL" id="KAB2953868.1"/>
    </source>
</evidence>
<dbReference type="GO" id="GO:0005525">
    <property type="term" value="F:GTP binding"/>
    <property type="evidence" value="ECO:0007669"/>
    <property type="project" value="InterPro"/>
</dbReference>
<feature type="domain" description="OBG-type G" evidence="8">
    <location>
        <begin position="3"/>
        <end position="258"/>
    </location>
</feature>
<evidence type="ECO:0000256" key="4">
    <source>
        <dbReference type="ARBA" id="ARBA00022840"/>
    </source>
</evidence>
<dbReference type="RefSeq" id="WP_151618928.1">
    <property type="nucleotide sequence ID" value="NZ_WBXO01000002.1"/>
</dbReference>